<keyword evidence="1" id="KW-1133">Transmembrane helix</keyword>
<evidence type="ECO:0000256" key="1">
    <source>
        <dbReference type="SAM" id="Phobius"/>
    </source>
</evidence>
<organism evidence="2 3">
    <name type="scientific">Pseudoalteromonas rubra</name>
    <dbReference type="NCBI Taxonomy" id="43658"/>
    <lineage>
        <taxon>Bacteria</taxon>
        <taxon>Pseudomonadati</taxon>
        <taxon>Pseudomonadota</taxon>
        <taxon>Gammaproteobacteria</taxon>
        <taxon>Alteromonadales</taxon>
        <taxon>Pseudoalteromonadaceae</taxon>
        <taxon>Pseudoalteromonas</taxon>
    </lineage>
</organism>
<gene>
    <name evidence="2" type="ORF">CWB99_09720</name>
</gene>
<dbReference type="AlphaFoldDB" id="A0A5S3WN74"/>
<dbReference type="OrthoDB" id="6313023at2"/>
<reference evidence="2 3" key="1">
    <citation type="submission" date="2018-01" db="EMBL/GenBank/DDBJ databases">
        <authorList>
            <person name="Paulsen S."/>
            <person name="Gram L.K."/>
        </authorList>
    </citation>
    <scope>NUCLEOTIDE SEQUENCE [LARGE SCALE GENOMIC DNA]</scope>
    <source>
        <strain evidence="2 3">S2676</strain>
    </source>
</reference>
<reference evidence="3" key="2">
    <citation type="submission" date="2019-06" db="EMBL/GenBank/DDBJ databases">
        <title>Co-occurence of chitin degradation, pigmentation and bioactivity in marine Pseudoalteromonas.</title>
        <authorList>
            <person name="Sonnenschein E.C."/>
            <person name="Bech P.K."/>
        </authorList>
    </citation>
    <scope>NUCLEOTIDE SEQUENCE [LARGE SCALE GENOMIC DNA]</scope>
    <source>
        <strain evidence="3">S2676</strain>
    </source>
</reference>
<keyword evidence="1" id="KW-0472">Membrane</keyword>
<dbReference type="RefSeq" id="WP_138551350.1">
    <property type="nucleotide sequence ID" value="NZ_PNCH01000020.1"/>
</dbReference>
<comment type="caution">
    <text evidence="2">The sequence shown here is derived from an EMBL/GenBank/DDBJ whole genome shotgun (WGS) entry which is preliminary data.</text>
</comment>
<protein>
    <submittedName>
        <fullName evidence="2">Uncharacterized protein</fullName>
    </submittedName>
</protein>
<evidence type="ECO:0000313" key="2">
    <source>
        <dbReference type="EMBL" id="TMP29039.1"/>
    </source>
</evidence>
<sequence>MGNKKQTFSAAKRRNFMAAVLALLTATVMIPGMTTYLPFELEQKILVPILLFPLIWVGLFIYCYMANKAWQPLVVMLILLISHIFFSYNALTSGALS</sequence>
<dbReference type="Proteomes" id="UP000310249">
    <property type="component" value="Unassembled WGS sequence"/>
</dbReference>
<dbReference type="EMBL" id="PNCI01000019">
    <property type="protein sequence ID" value="TMP29039.1"/>
    <property type="molecule type" value="Genomic_DNA"/>
</dbReference>
<evidence type="ECO:0000313" key="3">
    <source>
        <dbReference type="Proteomes" id="UP000310249"/>
    </source>
</evidence>
<feature type="transmembrane region" description="Helical" evidence="1">
    <location>
        <begin position="45"/>
        <end position="66"/>
    </location>
</feature>
<proteinExistence type="predicted"/>
<feature type="transmembrane region" description="Helical" evidence="1">
    <location>
        <begin position="16"/>
        <end position="39"/>
    </location>
</feature>
<name>A0A5S3WN74_9GAMM</name>
<feature type="transmembrane region" description="Helical" evidence="1">
    <location>
        <begin position="73"/>
        <end position="91"/>
    </location>
</feature>
<accession>A0A5S3WN74</accession>
<keyword evidence="1" id="KW-0812">Transmembrane</keyword>